<keyword evidence="1" id="KW-0472">Membrane</keyword>
<reference evidence="2" key="1">
    <citation type="submission" date="2020-10" db="EMBL/GenBank/DDBJ databases">
        <authorList>
            <person name="Gilroy R."/>
        </authorList>
    </citation>
    <scope>NUCLEOTIDE SEQUENCE</scope>
    <source>
        <strain evidence="2">ChiW16-3235</strain>
    </source>
</reference>
<evidence type="ECO:0000313" key="3">
    <source>
        <dbReference type="Proteomes" id="UP000823913"/>
    </source>
</evidence>
<accession>A0A9D1E7M6</accession>
<evidence type="ECO:0000256" key="1">
    <source>
        <dbReference type="SAM" id="Phobius"/>
    </source>
</evidence>
<comment type="caution">
    <text evidence="2">The sequence shown here is derived from an EMBL/GenBank/DDBJ whole genome shotgun (WGS) entry which is preliminary data.</text>
</comment>
<feature type="transmembrane region" description="Helical" evidence="1">
    <location>
        <begin position="28"/>
        <end position="45"/>
    </location>
</feature>
<keyword evidence="1" id="KW-0812">Transmembrane</keyword>
<evidence type="ECO:0000313" key="2">
    <source>
        <dbReference type="EMBL" id="HIR67604.1"/>
    </source>
</evidence>
<gene>
    <name evidence="2" type="ORF">IAB94_06115</name>
</gene>
<dbReference type="Proteomes" id="UP000823913">
    <property type="component" value="Unassembled WGS sequence"/>
</dbReference>
<keyword evidence="1" id="KW-1133">Transmembrane helix</keyword>
<dbReference type="EMBL" id="DVHK01000121">
    <property type="protein sequence ID" value="HIR67604.1"/>
    <property type="molecule type" value="Genomic_DNA"/>
</dbReference>
<sequence length="152" mass="17209">MKIIAVFALVWAIILAVSIIFLMQAQGIFIVLVIASAIVIALCAFESVRYVRTPKQIVLKGEDKIYFWSGGKWVELTFDDIDEARTNGQWANSYVSLRSMLDRGVVRIFDKHANMYRVKYLYDAEGVRRAINQCAVPQNDSTDNTINTVNAK</sequence>
<organism evidence="2 3">
    <name type="scientific">Candidatus Coproplasma avicola</name>
    <dbReference type="NCBI Taxonomy" id="2840744"/>
    <lineage>
        <taxon>Bacteria</taxon>
        <taxon>Bacillati</taxon>
        <taxon>Bacillota</taxon>
        <taxon>Clostridia</taxon>
        <taxon>Eubacteriales</taxon>
        <taxon>Candidatus Coproplasma</taxon>
    </lineage>
</organism>
<name>A0A9D1E7M6_9FIRM</name>
<proteinExistence type="predicted"/>
<protein>
    <submittedName>
        <fullName evidence="2">Uncharacterized protein</fullName>
    </submittedName>
</protein>
<dbReference type="AlphaFoldDB" id="A0A9D1E7M6"/>
<reference evidence="2" key="2">
    <citation type="journal article" date="2021" name="PeerJ">
        <title>Extensive microbial diversity within the chicken gut microbiome revealed by metagenomics and culture.</title>
        <authorList>
            <person name="Gilroy R."/>
            <person name="Ravi A."/>
            <person name="Getino M."/>
            <person name="Pursley I."/>
            <person name="Horton D.L."/>
            <person name="Alikhan N.F."/>
            <person name="Baker D."/>
            <person name="Gharbi K."/>
            <person name="Hall N."/>
            <person name="Watson M."/>
            <person name="Adriaenssens E.M."/>
            <person name="Foster-Nyarko E."/>
            <person name="Jarju S."/>
            <person name="Secka A."/>
            <person name="Antonio M."/>
            <person name="Oren A."/>
            <person name="Chaudhuri R.R."/>
            <person name="La Ragione R."/>
            <person name="Hildebrand F."/>
            <person name="Pallen M.J."/>
        </authorList>
    </citation>
    <scope>NUCLEOTIDE SEQUENCE</scope>
    <source>
        <strain evidence="2">ChiW16-3235</strain>
    </source>
</reference>